<feature type="transmembrane region" description="Helical" evidence="1">
    <location>
        <begin position="104"/>
        <end position="127"/>
    </location>
</feature>
<dbReference type="Proteomes" id="UP000807469">
    <property type="component" value="Unassembled WGS sequence"/>
</dbReference>
<gene>
    <name evidence="2" type="ORF">BDN70DRAFT_879062</name>
</gene>
<reference evidence="2" key="1">
    <citation type="submission" date="2020-11" db="EMBL/GenBank/DDBJ databases">
        <authorList>
            <consortium name="DOE Joint Genome Institute"/>
            <person name="Ahrendt S."/>
            <person name="Riley R."/>
            <person name="Andreopoulos W."/>
            <person name="Labutti K."/>
            <person name="Pangilinan J."/>
            <person name="Ruiz-Duenas F.J."/>
            <person name="Barrasa J.M."/>
            <person name="Sanchez-Garcia M."/>
            <person name="Camarero S."/>
            <person name="Miyauchi S."/>
            <person name="Serrano A."/>
            <person name="Linde D."/>
            <person name="Babiker R."/>
            <person name="Drula E."/>
            <person name="Ayuso-Fernandez I."/>
            <person name="Pacheco R."/>
            <person name="Padilla G."/>
            <person name="Ferreira P."/>
            <person name="Barriuso J."/>
            <person name="Kellner H."/>
            <person name="Castanera R."/>
            <person name="Alfaro M."/>
            <person name="Ramirez L."/>
            <person name="Pisabarro A.G."/>
            <person name="Kuo A."/>
            <person name="Tritt A."/>
            <person name="Lipzen A."/>
            <person name="He G."/>
            <person name="Yan M."/>
            <person name="Ng V."/>
            <person name="Cullen D."/>
            <person name="Martin F."/>
            <person name="Rosso M.-N."/>
            <person name="Henrissat B."/>
            <person name="Hibbett D."/>
            <person name="Martinez A.T."/>
            <person name="Grigoriev I.V."/>
        </authorList>
    </citation>
    <scope>NUCLEOTIDE SEQUENCE</scope>
    <source>
        <strain evidence="2">CIRM-BRFM 674</strain>
    </source>
</reference>
<keyword evidence="1" id="KW-1133">Transmembrane helix</keyword>
<feature type="transmembrane region" description="Helical" evidence="1">
    <location>
        <begin position="180"/>
        <end position="201"/>
    </location>
</feature>
<accession>A0A9P5Z133</accession>
<feature type="transmembrane region" description="Helical" evidence="1">
    <location>
        <begin position="139"/>
        <end position="159"/>
    </location>
</feature>
<dbReference type="EMBL" id="MU155218">
    <property type="protein sequence ID" value="KAF9479194.1"/>
    <property type="molecule type" value="Genomic_DNA"/>
</dbReference>
<feature type="transmembrane region" description="Helical" evidence="1">
    <location>
        <begin position="243"/>
        <end position="261"/>
    </location>
</feature>
<evidence type="ECO:0000256" key="1">
    <source>
        <dbReference type="SAM" id="Phobius"/>
    </source>
</evidence>
<feature type="transmembrane region" description="Helical" evidence="1">
    <location>
        <begin position="72"/>
        <end position="92"/>
    </location>
</feature>
<feature type="transmembrane region" description="Helical" evidence="1">
    <location>
        <begin position="267"/>
        <end position="285"/>
    </location>
</feature>
<comment type="caution">
    <text evidence="2">The sequence shown here is derived from an EMBL/GenBank/DDBJ whole genome shotgun (WGS) entry which is preliminary data.</text>
</comment>
<proteinExistence type="predicted"/>
<sequence>MAGPTVPYPAFWNVSGSIPLSDVSTPLMFVSPGLARNINDATYLHIASTGILLWDFLNNLRNDFKLLFTHKIGIPTILYFTIRLTLIAYTLGRAVLLTAKVENCGALGNALNICLIISVACTATFFYLRVVAVYSRNPYVVGFFGLTWLATVSMAITFFKTFIAVPFPQTQYCMEMIKGNFLIATVSVLLFNDLLIYIAIAYRIYRIFLDYEFEADLKRKAVILLFGASLPVGSKIVLLESQLYCLIIVISKAFLVAMISIDKEKNAMFIVCHLVLVVVLSSRVYRELREISCNPQRRTTTDFHTGNLTSAEFADRAALSTQEHISRKTAEIEDDGTSIGGTTTRTGSFRGSVASYISDSDDRNSVNMHTFRHTHQREPSSQA</sequence>
<evidence type="ECO:0000313" key="2">
    <source>
        <dbReference type="EMBL" id="KAF9479194.1"/>
    </source>
</evidence>
<feature type="transmembrane region" description="Helical" evidence="1">
    <location>
        <begin position="221"/>
        <end position="238"/>
    </location>
</feature>
<keyword evidence="1" id="KW-0812">Transmembrane</keyword>
<keyword evidence="3" id="KW-1185">Reference proteome</keyword>
<keyword evidence="1" id="KW-0472">Membrane</keyword>
<dbReference type="OrthoDB" id="3037137at2759"/>
<name>A0A9P5Z133_9AGAR</name>
<organism evidence="2 3">
    <name type="scientific">Pholiota conissans</name>
    <dbReference type="NCBI Taxonomy" id="109636"/>
    <lineage>
        <taxon>Eukaryota</taxon>
        <taxon>Fungi</taxon>
        <taxon>Dikarya</taxon>
        <taxon>Basidiomycota</taxon>
        <taxon>Agaricomycotina</taxon>
        <taxon>Agaricomycetes</taxon>
        <taxon>Agaricomycetidae</taxon>
        <taxon>Agaricales</taxon>
        <taxon>Agaricineae</taxon>
        <taxon>Strophariaceae</taxon>
        <taxon>Pholiota</taxon>
    </lineage>
</organism>
<dbReference type="AlphaFoldDB" id="A0A9P5Z133"/>
<protein>
    <submittedName>
        <fullName evidence="2">Uncharacterized protein</fullName>
    </submittedName>
</protein>
<evidence type="ECO:0000313" key="3">
    <source>
        <dbReference type="Proteomes" id="UP000807469"/>
    </source>
</evidence>